<evidence type="ECO:0000256" key="4">
    <source>
        <dbReference type="ARBA" id="ARBA00022833"/>
    </source>
</evidence>
<organism evidence="8">
    <name type="scientific">Chaetoceros debilis</name>
    <dbReference type="NCBI Taxonomy" id="122233"/>
    <lineage>
        <taxon>Eukaryota</taxon>
        <taxon>Sar</taxon>
        <taxon>Stramenopiles</taxon>
        <taxon>Ochrophyta</taxon>
        <taxon>Bacillariophyta</taxon>
        <taxon>Coscinodiscophyceae</taxon>
        <taxon>Chaetocerotophycidae</taxon>
        <taxon>Chaetocerotales</taxon>
        <taxon>Chaetocerotaceae</taxon>
        <taxon>Chaetoceros</taxon>
    </lineage>
</organism>
<keyword evidence="4" id="KW-0862">Zinc</keyword>
<dbReference type="GO" id="GO:0008270">
    <property type="term" value="F:zinc ion binding"/>
    <property type="evidence" value="ECO:0007669"/>
    <property type="project" value="UniProtKB-KW"/>
</dbReference>
<evidence type="ECO:0000259" key="7">
    <source>
        <dbReference type="PROSITE" id="PS50115"/>
    </source>
</evidence>
<dbReference type="PRINTS" id="PR00405">
    <property type="entry name" value="REVINTRACTNG"/>
</dbReference>
<dbReference type="GO" id="GO:0032012">
    <property type="term" value="P:regulation of ARF protein signal transduction"/>
    <property type="evidence" value="ECO:0007669"/>
    <property type="project" value="TreeGrafter"/>
</dbReference>
<feature type="domain" description="Arf-GAP" evidence="7">
    <location>
        <begin position="1"/>
        <end position="127"/>
    </location>
</feature>
<dbReference type="SMART" id="SM00105">
    <property type="entry name" value="ArfGap"/>
    <property type="match status" value="1"/>
</dbReference>
<evidence type="ECO:0000256" key="6">
    <source>
        <dbReference type="SAM" id="MobiDB-lite"/>
    </source>
</evidence>
<reference evidence="8" key="1">
    <citation type="submission" date="2021-01" db="EMBL/GenBank/DDBJ databases">
        <authorList>
            <person name="Corre E."/>
            <person name="Pelletier E."/>
            <person name="Niang G."/>
            <person name="Scheremetjew M."/>
            <person name="Finn R."/>
            <person name="Kale V."/>
            <person name="Holt S."/>
            <person name="Cochrane G."/>
            <person name="Meng A."/>
            <person name="Brown T."/>
            <person name="Cohen L."/>
        </authorList>
    </citation>
    <scope>NUCLEOTIDE SEQUENCE</scope>
    <source>
        <strain evidence="8">MM31A-1</strain>
    </source>
</reference>
<keyword evidence="1" id="KW-0343">GTPase activation</keyword>
<dbReference type="PANTHER" id="PTHR46395">
    <property type="entry name" value="ADP-RIBOSYLATION FACTOR GTPASE-ACTIVATING PROTEIN 1"/>
    <property type="match status" value="1"/>
</dbReference>
<dbReference type="GO" id="GO:0030100">
    <property type="term" value="P:regulation of endocytosis"/>
    <property type="evidence" value="ECO:0007669"/>
    <property type="project" value="TreeGrafter"/>
</dbReference>
<keyword evidence="2" id="KW-0479">Metal-binding</keyword>
<dbReference type="EMBL" id="HBIO01013426">
    <property type="protein sequence ID" value="CAE0465584.1"/>
    <property type="molecule type" value="Transcribed_RNA"/>
</dbReference>
<protein>
    <recommendedName>
        <fullName evidence="7">Arf-GAP domain-containing protein</fullName>
    </recommendedName>
</protein>
<evidence type="ECO:0000256" key="5">
    <source>
        <dbReference type="PROSITE-ProRule" id="PRU00288"/>
    </source>
</evidence>
<dbReference type="SUPFAM" id="SSF53474">
    <property type="entry name" value="alpha/beta-Hydrolases"/>
    <property type="match status" value="1"/>
</dbReference>
<proteinExistence type="predicted"/>
<dbReference type="SUPFAM" id="SSF57863">
    <property type="entry name" value="ArfGap/RecO-like zinc finger"/>
    <property type="match status" value="1"/>
</dbReference>
<dbReference type="Pfam" id="PF01412">
    <property type="entry name" value="ArfGap"/>
    <property type="match status" value="1"/>
</dbReference>
<dbReference type="GO" id="GO:0005096">
    <property type="term" value="F:GTPase activator activity"/>
    <property type="evidence" value="ECO:0007669"/>
    <property type="project" value="UniProtKB-KW"/>
</dbReference>
<feature type="compositionally biased region" description="Basic and acidic residues" evidence="6">
    <location>
        <begin position="128"/>
        <end position="146"/>
    </location>
</feature>
<feature type="region of interest" description="Disordered" evidence="6">
    <location>
        <begin position="128"/>
        <end position="150"/>
    </location>
</feature>
<evidence type="ECO:0000256" key="2">
    <source>
        <dbReference type="ARBA" id="ARBA00022723"/>
    </source>
</evidence>
<dbReference type="InterPro" id="IPR029058">
    <property type="entry name" value="AB_hydrolase_fold"/>
</dbReference>
<gene>
    <name evidence="8" type="ORF">CDEB00056_LOCUS10425</name>
</gene>
<dbReference type="InterPro" id="IPR037278">
    <property type="entry name" value="ARFGAP/RecO"/>
</dbReference>
<dbReference type="PROSITE" id="PS50115">
    <property type="entry name" value="ARFGAP"/>
    <property type="match status" value="1"/>
</dbReference>
<keyword evidence="3 5" id="KW-0863">Zinc-finger</keyword>
<sequence length="533" mass="59170">MNVEDSSRVKGLPGNSTCVDCNSTAPTWTSLSHGTLICMECSARHRGFGVHISFVRSLALDRFGEADFKKMMAGGNQSFINFMNEHSADTDADGERWTDLSLRERYESDGARLYREVLKARAEGREEPKLKDLPKVERKKNPDRKMSGSTFRPLGAGVPKELIIPSYGMRFIGGLRYWSHRLIFLPLRNNRNGTAALLVLFIISKKYRNVTPTIESEMESSLRNQMLFVASILIRAIPPIITTLSLLSLKWFKDGRQQAFNSAAKSFHDRVQIGRAKRNPLYDLYFPPNTSVGVGSHVDKAAIFYPDILVDKTAYATVMGKLSDAGILVIVVNADPLRMPPRTIIGKADVSAVVKIGFEITNMLGIQVNEWITMGHGDGAATALAVTQAAALEKSSSRSSRCVLWAPTLFRNISKVSKSTSSEMSIMTICASNDPICEGLHHLAHKLHVSVPPSQIIDEDRGHRNQNHNEKNLQTHIHNIIGGNHSGFAHYGLAVFPRKDGQRTITLDDQQKECLEKSLDFILDRKAATGKKD</sequence>
<dbReference type="AlphaFoldDB" id="A0A7S3V9J9"/>
<dbReference type="InterPro" id="IPR038508">
    <property type="entry name" value="ArfGAP_dom_sf"/>
</dbReference>
<dbReference type="GO" id="GO:0000139">
    <property type="term" value="C:Golgi membrane"/>
    <property type="evidence" value="ECO:0007669"/>
    <property type="project" value="TreeGrafter"/>
</dbReference>
<evidence type="ECO:0000313" key="8">
    <source>
        <dbReference type="EMBL" id="CAE0465584.1"/>
    </source>
</evidence>
<evidence type="ECO:0000256" key="3">
    <source>
        <dbReference type="ARBA" id="ARBA00022771"/>
    </source>
</evidence>
<dbReference type="Gene3D" id="1.10.220.150">
    <property type="entry name" value="Arf GTPase activating protein"/>
    <property type="match status" value="1"/>
</dbReference>
<accession>A0A7S3V9J9</accession>
<evidence type="ECO:0000256" key="1">
    <source>
        <dbReference type="ARBA" id="ARBA00022468"/>
    </source>
</evidence>
<name>A0A7S3V9J9_9STRA</name>
<dbReference type="InterPro" id="IPR001164">
    <property type="entry name" value="ArfGAP_dom"/>
</dbReference>
<dbReference type="PANTHER" id="PTHR46395:SF1">
    <property type="entry name" value="ADP-RIBOSYLATION FACTOR GTPASE-ACTIVATING PROTEIN 1"/>
    <property type="match status" value="1"/>
</dbReference>